<feature type="region of interest" description="Disordered" evidence="3">
    <location>
        <begin position="1"/>
        <end position="21"/>
    </location>
</feature>
<proteinExistence type="predicted"/>
<evidence type="ECO:0000313" key="5">
    <source>
        <dbReference type="EMBL" id="MDS1268906.1"/>
    </source>
</evidence>
<feature type="compositionally biased region" description="Low complexity" evidence="3">
    <location>
        <begin position="1"/>
        <end position="14"/>
    </location>
</feature>
<dbReference type="PROSITE" id="PS50977">
    <property type="entry name" value="HTH_TETR_2"/>
    <property type="match status" value="1"/>
</dbReference>
<dbReference type="PRINTS" id="PR00455">
    <property type="entry name" value="HTHTETR"/>
</dbReference>
<keyword evidence="1 2" id="KW-0238">DNA-binding</keyword>
<accession>A0ABU2H0S2</accession>
<dbReference type="InterPro" id="IPR050109">
    <property type="entry name" value="HTH-type_TetR-like_transc_reg"/>
</dbReference>
<name>A0ABU2H0S2_9ACTN</name>
<dbReference type="PROSITE" id="PS01081">
    <property type="entry name" value="HTH_TETR_1"/>
    <property type="match status" value="1"/>
</dbReference>
<dbReference type="RefSeq" id="WP_310910414.1">
    <property type="nucleotide sequence ID" value="NZ_JAVLVT010000001.1"/>
</dbReference>
<dbReference type="Gene3D" id="1.10.357.10">
    <property type="entry name" value="Tetracycline Repressor, domain 2"/>
    <property type="match status" value="1"/>
</dbReference>
<gene>
    <name evidence="5" type="ORF">RIF23_01205</name>
</gene>
<comment type="caution">
    <text evidence="5">The sequence shown here is derived from an EMBL/GenBank/DDBJ whole genome shotgun (WGS) entry which is preliminary data.</text>
</comment>
<dbReference type="Pfam" id="PF19344">
    <property type="entry name" value="TetR_C_32"/>
    <property type="match status" value="1"/>
</dbReference>
<dbReference type="PANTHER" id="PTHR30055:SF227">
    <property type="entry name" value="TRANSCRIPTIONAL REGULATORY PROTEIN (PROBABLY TETR-FAMILY)-RELATED"/>
    <property type="match status" value="1"/>
</dbReference>
<keyword evidence="6" id="KW-1185">Reference proteome</keyword>
<sequence>MTATPGATATTPATHRGRDPQRRRAILEAADSVIQRDGPDASMAAIAGEAGISKPVLYRHFGDKSGLYRALAERHVEELLARVRSELHGDAELTARARSTIGAYLGMIRANLNLYRFLMHRATAEDPRTHSDVGLMVRRLGEELAELLRREGQVPDPVRAQLLAHAAVGMVQAAGEWLLDQPELAPDLVIEDLTRAVVRVLSGAGDAQPGSRAGRS</sequence>
<dbReference type="PANTHER" id="PTHR30055">
    <property type="entry name" value="HTH-TYPE TRANSCRIPTIONAL REGULATOR RUTR"/>
    <property type="match status" value="1"/>
</dbReference>
<dbReference type="Pfam" id="PF00440">
    <property type="entry name" value="TetR_N"/>
    <property type="match status" value="1"/>
</dbReference>
<organism evidence="5 6">
    <name type="scientific">Lipingzhangella rawalii</name>
    <dbReference type="NCBI Taxonomy" id="2055835"/>
    <lineage>
        <taxon>Bacteria</taxon>
        <taxon>Bacillati</taxon>
        <taxon>Actinomycetota</taxon>
        <taxon>Actinomycetes</taxon>
        <taxon>Streptosporangiales</taxon>
        <taxon>Nocardiopsidaceae</taxon>
        <taxon>Lipingzhangella</taxon>
    </lineage>
</organism>
<dbReference type="InterPro" id="IPR036271">
    <property type="entry name" value="Tet_transcr_reg_TetR-rel_C_sf"/>
</dbReference>
<feature type="DNA-binding region" description="H-T-H motif" evidence="2">
    <location>
        <begin position="42"/>
        <end position="61"/>
    </location>
</feature>
<evidence type="ECO:0000256" key="2">
    <source>
        <dbReference type="PROSITE-ProRule" id="PRU00335"/>
    </source>
</evidence>
<dbReference type="EMBL" id="JAVLVT010000001">
    <property type="protein sequence ID" value="MDS1268906.1"/>
    <property type="molecule type" value="Genomic_DNA"/>
</dbReference>
<dbReference type="SUPFAM" id="SSF46689">
    <property type="entry name" value="Homeodomain-like"/>
    <property type="match status" value="1"/>
</dbReference>
<evidence type="ECO:0000259" key="4">
    <source>
        <dbReference type="PROSITE" id="PS50977"/>
    </source>
</evidence>
<protein>
    <submittedName>
        <fullName evidence="5">TetR/AcrR family transcriptional regulator</fullName>
    </submittedName>
</protein>
<dbReference type="Proteomes" id="UP001250214">
    <property type="component" value="Unassembled WGS sequence"/>
</dbReference>
<evidence type="ECO:0000313" key="6">
    <source>
        <dbReference type="Proteomes" id="UP001250214"/>
    </source>
</evidence>
<feature type="domain" description="HTH tetR-type" evidence="4">
    <location>
        <begin position="20"/>
        <end position="79"/>
    </location>
</feature>
<evidence type="ECO:0000256" key="3">
    <source>
        <dbReference type="SAM" id="MobiDB-lite"/>
    </source>
</evidence>
<evidence type="ECO:0000256" key="1">
    <source>
        <dbReference type="ARBA" id="ARBA00023125"/>
    </source>
</evidence>
<reference evidence="6" key="1">
    <citation type="submission" date="2023-07" db="EMBL/GenBank/DDBJ databases">
        <title>Novel species in the genus Lipingzhangella isolated from Sambhar Salt Lake.</title>
        <authorList>
            <person name="Jiya N."/>
            <person name="Kajale S."/>
            <person name="Sharma A."/>
        </authorList>
    </citation>
    <scope>NUCLEOTIDE SEQUENCE [LARGE SCALE GENOMIC DNA]</scope>
    <source>
        <strain evidence="6">LS1_29</strain>
    </source>
</reference>
<dbReference type="InterPro" id="IPR023772">
    <property type="entry name" value="DNA-bd_HTH_TetR-type_CS"/>
</dbReference>
<dbReference type="SUPFAM" id="SSF48498">
    <property type="entry name" value="Tetracyclin repressor-like, C-terminal domain"/>
    <property type="match status" value="1"/>
</dbReference>
<dbReference type="InterPro" id="IPR009057">
    <property type="entry name" value="Homeodomain-like_sf"/>
</dbReference>
<dbReference type="InterPro" id="IPR001647">
    <property type="entry name" value="HTH_TetR"/>
</dbReference>
<dbReference type="InterPro" id="IPR045823">
    <property type="entry name" value="TetR_C_32"/>
</dbReference>